<protein>
    <submittedName>
        <fullName evidence="2">Uncharacterized protein</fullName>
    </submittedName>
</protein>
<keyword evidence="1" id="KW-0812">Transmembrane</keyword>
<dbReference type="AlphaFoldDB" id="A0A7X0SQP3"/>
<keyword evidence="1" id="KW-0472">Membrane</keyword>
<sequence>MILLLGFLLYIFIVGIVIYRLFKYKFSKYNRENIGFLITSGILLKVVKVQEVWLYSLAGLNVVLLAVIVGGLMKSSKNSGIRGH</sequence>
<organism evidence="2 3">
    <name type="scientific">Cohnella zeiphila</name>
    <dbReference type="NCBI Taxonomy" id="2761120"/>
    <lineage>
        <taxon>Bacteria</taxon>
        <taxon>Bacillati</taxon>
        <taxon>Bacillota</taxon>
        <taxon>Bacilli</taxon>
        <taxon>Bacillales</taxon>
        <taxon>Paenibacillaceae</taxon>
        <taxon>Cohnella</taxon>
    </lineage>
</organism>
<comment type="caution">
    <text evidence="2">The sequence shown here is derived from an EMBL/GenBank/DDBJ whole genome shotgun (WGS) entry which is preliminary data.</text>
</comment>
<proteinExistence type="predicted"/>
<feature type="transmembrane region" description="Helical" evidence="1">
    <location>
        <begin position="53"/>
        <end position="73"/>
    </location>
</feature>
<dbReference type="Proteomes" id="UP000564644">
    <property type="component" value="Unassembled WGS sequence"/>
</dbReference>
<dbReference type="RefSeq" id="WP_185130999.1">
    <property type="nucleotide sequence ID" value="NZ_JACJVO010000025.1"/>
</dbReference>
<name>A0A7X0SQP3_9BACL</name>
<keyword evidence="3" id="KW-1185">Reference proteome</keyword>
<evidence type="ECO:0000313" key="3">
    <source>
        <dbReference type="Proteomes" id="UP000564644"/>
    </source>
</evidence>
<dbReference type="EMBL" id="JACJVO010000025">
    <property type="protein sequence ID" value="MBB6733334.1"/>
    <property type="molecule type" value="Genomic_DNA"/>
</dbReference>
<gene>
    <name evidence="2" type="ORF">H7C18_20635</name>
</gene>
<reference evidence="2 3" key="1">
    <citation type="submission" date="2020-08" db="EMBL/GenBank/DDBJ databases">
        <title>Cohnella phylogeny.</title>
        <authorList>
            <person name="Dunlap C."/>
        </authorList>
    </citation>
    <scope>NUCLEOTIDE SEQUENCE [LARGE SCALE GENOMIC DNA]</scope>
    <source>
        <strain evidence="2 3">CBP 2801</strain>
    </source>
</reference>
<evidence type="ECO:0000313" key="2">
    <source>
        <dbReference type="EMBL" id="MBB6733334.1"/>
    </source>
</evidence>
<accession>A0A7X0SQP3</accession>
<feature type="transmembrane region" description="Helical" evidence="1">
    <location>
        <begin position="6"/>
        <end position="22"/>
    </location>
</feature>
<evidence type="ECO:0000256" key="1">
    <source>
        <dbReference type="SAM" id="Phobius"/>
    </source>
</evidence>
<keyword evidence="1" id="KW-1133">Transmembrane helix</keyword>